<evidence type="ECO:0000256" key="2">
    <source>
        <dbReference type="ARBA" id="ARBA00022552"/>
    </source>
</evidence>
<organism evidence="9 10">
    <name type="scientific">Polyplax serrata</name>
    <name type="common">Common mouse louse</name>
    <dbReference type="NCBI Taxonomy" id="468196"/>
    <lineage>
        <taxon>Eukaryota</taxon>
        <taxon>Metazoa</taxon>
        <taxon>Ecdysozoa</taxon>
        <taxon>Arthropoda</taxon>
        <taxon>Hexapoda</taxon>
        <taxon>Insecta</taxon>
        <taxon>Pterygota</taxon>
        <taxon>Neoptera</taxon>
        <taxon>Paraneoptera</taxon>
        <taxon>Psocodea</taxon>
        <taxon>Troctomorpha</taxon>
        <taxon>Phthiraptera</taxon>
        <taxon>Anoplura</taxon>
        <taxon>Polyplacidae</taxon>
        <taxon>Polyplax</taxon>
    </lineage>
</organism>
<evidence type="ECO:0000256" key="4">
    <source>
        <dbReference type="ARBA" id="ARBA00022679"/>
    </source>
</evidence>
<dbReference type="GO" id="GO:0005739">
    <property type="term" value="C:mitochondrion"/>
    <property type="evidence" value="ECO:0007669"/>
    <property type="project" value="TreeGrafter"/>
</dbReference>
<dbReference type="SUPFAM" id="SSF53335">
    <property type="entry name" value="S-adenosyl-L-methionine-dependent methyltransferases"/>
    <property type="match status" value="1"/>
</dbReference>
<gene>
    <name evidence="9" type="ORF">RUM43_007772</name>
</gene>
<dbReference type="HAMAP" id="MF_01547">
    <property type="entry name" value="RNA_methyltr_E"/>
    <property type="match status" value="1"/>
</dbReference>
<dbReference type="InterPro" id="IPR002877">
    <property type="entry name" value="RNA_MeTrfase_FtsJ_dom"/>
</dbReference>
<dbReference type="InterPro" id="IPR029063">
    <property type="entry name" value="SAM-dependent_MTases_sf"/>
</dbReference>
<dbReference type="AlphaFoldDB" id="A0AAN8S8T4"/>
<evidence type="ECO:0000256" key="6">
    <source>
        <dbReference type="ARBA" id="ARBA00041184"/>
    </source>
</evidence>
<reference evidence="9 10" key="1">
    <citation type="submission" date="2023-10" db="EMBL/GenBank/DDBJ databases">
        <title>Genomes of two closely related lineages of the louse Polyplax serrata with different host specificities.</title>
        <authorList>
            <person name="Martinu J."/>
            <person name="Tarabai H."/>
            <person name="Stefka J."/>
            <person name="Hypsa V."/>
        </authorList>
    </citation>
    <scope>NUCLEOTIDE SEQUENCE [LARGE SCALE GENOMIC DNA]</scope>
    <source>
        <strain evidence="9">HR10_N</strain>
    </source>
</reference>
<dbReference type="PANTHER" id="PTHR10920:SF18">
    <property type="entry name" value="RRNA METHYLTRANSFERASE 2, MITOCHONDRIAL"/>
    <property type="match status" value="1"/>
</dbReference>
<keyword evidence="4" id="KW-0808">Transferase</keyword>
<dbReference type="Proteomes" id="UP001372834">
    <property type="component" value="Unassembled WGS sequence"/>
</dbReference>
<dbReference type="Pfam" id="PF01728">
    <property type="entry name" value="FtsJ"/>
    <property type="match status" value="1"/>
</dbReference>
<sequence>MIELNLSFGIKVITKIIRRNKLQCRWKSFNSAEWLKRRDNDIYFERAKKENYRCRSAFKLIEIDDKYKLIQPGHNVIDIGAAPGSWSQVLAKRTNANGADGKRPKGSVIAIDLSHIFPIEGVHVLSNMDFTSNAAQDKVMEVLGKKKLDFVFSDMAPKASGVRDLDKTNIVNLVYPVIVFSVKNLRNGGGCLLKLWEGQHHKLVEDIKKFFKSITCVKPQATHSESSEIYVIGQQFYGLKK</sequence>
<feature type="domain" description="Ribosomal RNA methyltransferase FtsJ" evidence="8">
    <location>
        <begin position="52"/>
        <end position="236"/>
    </location>
</feature>
<feature type="active site" description="Proton acceptor" evidence="7">
    <location>
        <position position="194"/>
    </location>
</feature>
<name>A0AAN8S8T4_POLSC</name>
<proteinExistence type="inferred from homology"/>
<dbReference type="PIRSF" id="PIRSF005461">
    <property type="entry name" value="23S_rRNA_mtase"/>
    <property type="match status" value="1"/>
</dbReference>
<accession>A0AAN8S8T4</accession>
<dbReference type="Gene3D" id="3.40.50.150">
    <property type="entry name" value="Vaccinia Virus protein VP39"/>
    <property type="match status" value="1"/>
</dbReference>
<evidence type="ECO:0000256" key="3">
    <source>
        <dbReference type="ARBA" id="ARBA00022603"/>
    </source>
</evidence>
<keyword evidence="2" id="KW-0698">rRNA processing</keyword>
<evidence type="ECO:0000313" key="9">
    <source>
        <dbReference type="EMBL" id="KAK6639499.1"/>
    </source>
</evidence>
<dbReference type="EMBL" id="JAWJWE010000003">
    <property type="protein sequence ID" value="KAK6639499.1"/>
    <property type="molecule type" value="Genomic_DNA"/>
</dbReference>
<comment type="caution">
    <text evidence="9">The sequence shown here is derived from an EMBL/GenBank/DDBJ whole genome shotgun (WGS) entry which is preliminary data.</text>
</comment>
<evidence type="ECO:0000256" key="1">
    <source>
        <dbReference type="ARBA" id="ARBA00009258"/>
    </source>
</evidence>
<evidence type="ECO:0000259" key="8">
    <source>
        <dbReference type="Pfam" id="PF01728"/>
    </source>
</evidence>
<dbReference type="InterPro" id="IPR050082">
    <property type="entry name" value="RNA_methyltr_RlmE"/>
</dbReference>
<evidence type="ECO:0000256" key="5">
    <source>
        <dbReference type="ARBA" id="ARBA00022691"/>
    </source>
</evidence>
<dbReference type="PANTHER" id="PTHR10920">
    <property type="entry name" value="RIBOSOMAL RNA METHYLTRANSFERASE"/>
    <property type="match status" value="1"/>
</dbReference>
<evidence type="ECO:0000256" key="7">
    <source>
        <dbReference type="PIRSR" id="PIRSR005461-1"/>
    </source>
</evidence>
<protein>
    <recommendedName>
        <fullName evidence="6">rRNA methyltransferase 2, mitochondrial</fullName>
    </recommendedName>
</protein>
<keyword evidence="3" id="KW-0489">Methyltransferase</keyword>
<dbReference type="InterPro" id="IPR015507">
    <property type="entry name" value="rRNA-MeTfrase_E"/>
</dbReference>
<comment type="similarity">
    <text evidence="1">Belongs to the class I-like SAM-binding methyltransferase superfamily. RNA methyltransferase RlmE family.</text>
</comment>
<dbReference type="GO" id="GO:0008650">
    <property type="term" value="F:rRNA (uridine-2'-O-)-methyltransferase activity"/>
    <property type="evidence" value="ECO:0007669"/>
    <property type="project" value="TreeGrafter"/>
</dbReference>
<keyword evidence="5 7" id="KW-0949">S-adenosyl-L-methionine</keyword>
<evidence type="ECO:0000313" key="10">
    <source>
        <dbReference type="Proteomes" id="UP001372834"/>
    </source>
</evidence>